<evidence type="ECO:0000313" key="5">
    <source>
        <dbReference type="EMBL" id="EER16208.1"/>
    </source>
</evidence>
<dbReference type="InterPro" id="IPR001841">
    <property type="entry name" value="Znf_RING"/>
</dbReference>
<dbReference type="InParanoid" id="C5KHZ6"/>
<name>C5KHZ6_PERM5</name>
<dbReference type="SUPFAM" id="SSF57850">
    <property type="entry name" value="RING/U-box"/>
    <property type="match status" value="1"/>
</dbReference>
<organism evidence="6">
    <name type="scientific">Perkinsus marinus (strain ATCC 50983 / TXsc)</name>
    <dbReference type="NCBI Taxonomy" id="423536"/>
    <lineage>
        <taxon>Eukaryota</taxon>
        <taxon>Sar</taxon>
        <taxon>Alveolata</taxon>
        <taxon>Perkinsozoa</taxon>
        <taxon>Perkinsea</taxon>
        <taxon>Perkinsida</taxon>
        <taxon>Perkinsidae</taxon>
        <taxon>Perkinsus</taxon>
    </lineage>
</organism>
<evidence type="ECO:0000256" key="3">
    <source>
        <dbReference type="SAM" id="Phobius"/>
    </source>
</evidence>
<dbReference type="GO" id="GO:0008270">
    <property type="term" value="F:zinc ion binding"/>
    <property type="evidence" value="ECO:0007669"/>
    <property type="project" value="UniProtKB-KW"/>
</dbReference>
<accession>C5KHZ6</accession>
<dbReference type="RefSeq" id="XP_002784412.1">
    <property type="nucleotide sequence ID" value="XM_002784366.1"/>
</dbReference>
<sequence>DLLFYLSLAWDGLLLLAQASMPVVVILGYFFWWKGASSEVQERYADWGYRVVRRWAGMKPGYLPQIECEPSNARSSRVKCQKWEAKSRMVIYNLMRRPLAHVHGGRFIASLLDVEGWSGDATTGEREQQRLTSSDEEGSSATTRKGGRCVICLQRRAEVVLVPCGHMVLCRECYGEIRSEAAEVLDTCLVCKAI</sequence>
<reference evidence="5 6" key="1">
    <citation type="submission" date="2008-07" db="EMBL/GenBank/DDBJ databases">
        <authorList>
            <person name="El-Sayed N."/>
            <person name="Caler E."/>
            <person name="Inman J."/>
            <person name="Amedeo P."/>
            <person name="Hass B."/>
            <person name="Wortman J."/>
        </authorList>
    </citation>
    <scope>NUCLEOTIDE SEQUENCE [LARGE SCALE GENOMIC DNA]</scope>
    <source>
        <strain evidence="6">ATCC 50983 / TXsc</strain>
    </source>
</reference>
<dbReference type="GeneID" id="9061346"/>
<gene>
    <name evidence="5" type="ORF">Pmar_PMAR003671</name>
</gene>
<evidence type="ECO:0000256" key="2">
    <source>
        <dbReference type="SAM" id="MobiDB-lite"/>
    </source>
</evidence>
<proteinExistence type="predicted"/>
<feature type="transmembrane region" description="Helical" evidence="3">
    <location>
        <begin position="12"/>
        <end position="33"/>
    </location>
</feature>
<dbReference type="Gene3D" id="3.30.40.10">
    <property type="entry name" value="Zinc/RING finger domain, C3HC4 (zinc finger)"/>
    <property type="match status" value="1"/>
</dbReference>
<feature type="non-terminal residue" evidence="5">
    <location>
        <position position="194"/>
    </location>
</feature>
<dbReference type="OMA" id="QIECEPS"/>
<feature type="domain" description="RING-type" evidence="4">
    <location>
        <begin position="149"/>
        <end position="192"/>
    </location>
</feature>
<feature type="region of interest" description="Disordered" evidence="2">
    <location>
        <begin position="122"/>
        <end position="143"/>
    </location>
</feature>
<feature type="non-terminal residue" evidence="5">
    <location>
        <position position="1"/>
    </location>
</feature>
<keyword evidence="1" id="KW-0862">Zinc</keyword>
<dbReference type="PROSITE" id="PS50089">
    <property type="entry name" value="ZF_RING_2"/>
    <property type="match status" value="1"/>
</dbReference>
<protein>
    <recommendedName>
        <fullName evidence="4">RING-type domain-containing protein</fullName>
    </recommendedName>
</protein>
<dbReference type="EMBL" id="GG673069">
    <property type="protein sequence ID" value="EER16208.1"/>
    <property type="molecule type" value="Genomic_DNA"/>
</dbReference>
<keyword evidence="3" id="KW-0812">Transmembrane</keyword>
<dbReference type="SMART" id="SM00184">
    <property type="entry name" value="RING"/>
    <property type="match status" value="1"/>
</dbReference>
<evidence type="ECO:0000256" key="1">
    <source>
        <dbReference type="PROSITE-ProRule" id="PRU00175"/>
    </source>
</evidence>
<dbReference type="OrthoDB" id="435925at2759"/>
<keyword evidence="3" id="KW-0472">Membrane</keyword>
<dbReference type="AlphaFoldDB" id="C5KHZ6"/>
<keyword evidence="1" id="KW-0479">Metal-binding</keyword>
<evidence type="ECO:0000313" key="6">
    <source>
        <dbReference type="Proteomes" id="UP000007800"/>
    </source>
</evidence>
<keyword evidence="3" id="KW-1133">Transmembrane helix</keyword>
<dbReference type="InterPro" id="IPR013083">
    <property type="entry name" value="Znf_RING/FYVE/PHD"/>
</dbReference>
<keyword evidence="6" id="KW-1185">Reference proteome</keyword>
<dbReference type="Proteomes" id="UP000007800">
    <property type="component" value="Unassembled WGS sequence"/>
</dbReference>
<keyword evidence="1" id="KW-0863">Zinc-finger</keyword>
<dbReference type="Pfam" id="PF13920">
    <property type="entry name" value="zf-C3HC4_3"/>
    <property type="match status" value="1"/>
</dbReference>
<evidence type="ECO:0000259" key="4">
    <source>
        <dbReference type="PROSITE" id="PS50089"/>
    </source>
</evidence>